<gene>
    <name evidence="6" type="ORF">CLHUN_08390</name>
</gene>
<keyword evidence="2" id="KW-0812">Transmembrane</keyword>
<reference evidence="6 7" key="1">
    <citation type="submission" date="2017-03" db="EMBL/GenBank/DDBJ databases">
        <title>Genome sequence of Clostridium hungatei DSM 14427.</title>
        <authorList>
            <person name="Poehlein A."/>
            <person name="Daniel R."/>
        </authorList>
    </citation>
    <scope>NUCLEOTIDE SEQUENCE [LARGE SCALE GENOMIC DNA]</scope>
    <source>
        <strain evidence="6 7">DSM 14427</strain>
    </source>
</reference>
<dbReference type="InterPro" id="IPR016983">
    <property type="entry name" value="UCP031804"/>
</dbReference>
<dbReference type="AlphaFoldDB" id="A0A1V4SNK1"/>
<dbReference type="RefSeq" id="WP_207559135.1">
    <property type="nucleotide sequence ID" value="NZ_MZGX01000004.1"/>
</dbReference>
<dbReference type="Pfam" id="PF06803">
    <property type="entry name" value="DUF1232"/>
    <property type="match status" value="1"/>
</dbReference>
<feature type="domain" description="DUF1232" evidence="5">
    <location>
        <begin position="50"/>
        <end position="85"/>
    </location>
</feature>
<organism evidence="6 7">
    <name type="scientific">Ruminiclostridium hungatei</name>
    <name type="common">Clostridium hungatei</name>
    <dbReference type="NCBI Taxonomy" id="48256"/>
    <lineage>
        <taxon>Bacteria</taxon>
        <taxon>Bacillati</taxon>
        <taxon>Bacillota</taxon>
        <taxon>Clostridia</taxon>
        <taxon>Eubacteriales</taxon>
        <taxon>Oscillospiraceae</taxon>
        <taxon>Ruminiclostridium</taxon>
    </lineage>
</organism>
<dbReference type="EMBL" id="MZGX01000004">
    <property type="protein sequence ID" value="OPX45469.1"/>
    <property type="molecule type" value="Genomic_DNA"/>
</dbReference>
<evidence type="ECO:0000256" key="3">
    <source>
        <dbReference type="ARBA" id="ARBA00022989"/>
    </source>
</evidence>
<accession>A0A1V4SNK1</accession>
<protein>
    <recommendedName>
        <fullName evidence="5">DUF1232 domain-containing protein</fullName>
    </recommendedName>
</protein>
<keyword evidence="4" id="KW-0472">Membrane</keyword>
<proteinExistence type="predicted"/>
<evidence type="ECO:0000259" key="5">
    <source>
        <dbReference type="Pfam" id="PF06803"/>
    </source>
</evidence>
<evidence type="ECO:0000256" key="2">
    <source>
        <dbReference type="ARBA" id="ARBA00022692"/>
    </source>
</evidence>
<dbReference type="Proteomes" id="UP000191554">
    <property type="component" value="Unassembled WGS sequence"/>
</dbReference>
<dbReference type="PIRSF" id="PIRSF031804">
    <property type="entry name" value="UCP031804"/>
    <property type="match status" value="1"/>
</dbReference>
<dbReference type="GO" id="GO:0012505">
    <property type="term" value="C:endomembrane system"/>
    <property type="evidence" value="ECO:0007669"/>
    <property type="project" value="UniProtKB-SubCell"/>
</dbReference>
<comment type="subcellular location">
    <subcellularLocation>
        <location evidence="1">Endomembrane system</location>
        <topology evidence="1">Multi-pass membrane protein</topology>
    </subcellularLocation>
</comment>
<keyword evidence="7" id="KW-1185">Reference proteome</keyword>
<evidence type="ECO:0000313" key="6">
    <source>
        <dbReference type="EMBL" id="OPX45469.1"/>
    </source>
</evidence>
<dbReference type="InterPro" id="IPR010652">
    <property type="entry name" value="DUF1232"/>
</dbReference>
<keyword evidence="3" id="KW-1133">Transmembrane helix</keyword>
<name>A0A1V4SNK1_RUMHU</name>
<evidence type="ECO:0000313" key="7">
    <source>
        <dbReference type="Proteomes" id="UP000191554"/>
    </source>
</evidence>
<sequence>MDKYDIENQEEYVKKGFVDKVKETAAKVPFVADAVSLYFCALDEKTPLLARITAFGALAYFILPIDAIPDLVPIAGYTDDAGAIAAALIALTPYISDEHRQKAKDWLNGIKS</sequence>
<evidence type="ECO:0000256" key="1">
    <source>
        <dbReference type="ARBA" id="ARBA00004127"/>
    </source>
</evidence>
<evidence type="ECO:0000256" key="4">
    <source>
        <dbReference type="ARBA" id="ARBA00023136"/>
    </source>
</evidence>
<comment type="caution">
    <text evidence="6">The sequence shown here is derived from an EMBL/GenBank/DDBJ whole genome shotgun (WGS) entry which is preliminary data.</text>
</comment>